<keyword evidence="4" id="KW-0274">FAD</keyword>
<dbReference type="Proteomes" id="UP001150941">
    <property type="component" value="Unassembled WGS sequence"/>
</dbReference>
<dbReference type="Gene3D" id="3.50.50.60">
    <property type="entry name" value="FAD/NAD(P)-binding domain"/>
    <property type="match status" value="1"/>
</dbReference>
<keyword evidence="8" id="KW-1185">Reference proteome</keyword>
<dbReference type="PANTHER" id="PTHR10961:SF46">
    <property type="entry name" value="PEROXISOMAL SARCOSINE OXIDASE"/>
    <property type="match status" value="1"/>
</dbReference>
<dbReference type="SUPFAM" id="SSF51905">
    <property type="entry name" value="FAD/NAD(P)-binding domain"/>
    <property type="match status" value="1"/>
</dbReference>
<dbReference type="GeneID" id="83203169"/>
<dbReference type="GO" id="GO:0004657">
    <property type="term" value="F:proline dehydrogenase activity"/>
    <property type="evidence" value="ECO:0007669"/>
    <property type="project" value="TreeGrafter"/>
</dbReference>
<dbReference type="InterPro" id="IPR036188">
    <property type="entry name" value="FAD/NAD-bd_sf"/>
</dbReference>
<comment type="caution">
    <text evidence="7">The sequence shown here is derived from an EMBL/GenBank/DDBJ whole genome shotgun (WGS) entry which is preliminary data.</text>
</comment>
<comment type="similarity">
    <text evidence="2">Belongs to the MSOX/MTOX family.</text>
</comment>
<dbReference type="GO" id="GO:0050031">
    <property type="term" value="F:L-pipecolate oxidase activity"/>
    <property type="evidence" value="ECO:0007669"/>
    <property type="project" value="TreeGrafter"/>
</dbReference>
<dbReference type="Gene3D" id="3.30.9.10">
    <property type="entry name" value="D-Amino Acid Oxidase, subunit A, domain 2"/>
    <property type="match status" value="1"/>
</dbReference>
<dbReference type="OrthoDB" id="2219495at2759"/>
<evidence type="ECO:0000256" key="4">
    <source>
        <dbReference type="ARBA" id="ARBA00022827"/>
    </source>
</evidence>
<keyword evidence="3" id="KW-0285">Flavoprotein</keyword>
<dbReference type="GO" id="GO:0008115">
    <property type="term" value="F:sarcosine oxidase activity"/>
    <property type="evidence" value="ECO:0007669"/>
    <property type="project" value="TreeGrafter"/>
</dbReference>
<feature type="domain" description="FAD dependent oxidoreductase" evidence="6">
    <location>
        <begin position="10"/>
        <end position="378"/>
    </location>
</feature>
<evidence type="ECO:0000256" key="2">
    <source>
        <dbReference type="ARBA" id="ARBA00010989"/>
    </source>
</evidence>
<accession>A0A9W9NSH2</accession>
<dbReference type="Pfam" id="PF01266">
    <property type="entry name" value="DAO"/>
    <property type="match status" value="1"/>
</dbReference>
<gene>
    <name evidence="7" type="ORF">N7468_006570</name>
</gene>
<dbReference type="EMBL" id="JAPQKS010000005">
    <property type="protein sequence ID" value="KAJ5225345.1"/>
    <property type="molecule type" value="Genomic_DNA"/>
</dbReference>
<protein>
    <submittedName>
        <fullName evidence="7">Fructosyl amino acid oxidasesarcosine oxidase</fullName>
    </submittedName>
</protein>
<name>A0A9W9NSH2_9EURO</name>
<evidence type="ECO:0000313" key="7">
    <source>
        <dbReference type="EMBL" id="KAJ5225345.1"/>
    </source>
</evidence>
<evidence type="ECO:0000256" key="3">
    <source>
        <dbReference type="ARBA" id="ARBA00022630"/>
    </source>
</evidence>
<dbReference type="GO" id="GO:0050660">
    <property type="term" value="F:flavin adenine dinucleotide binding"/>
    <property type="evidence" value="ECO:0007669"/>
    <property type="project" value="InterPro"/>
</dbReference>
<dbReference type="PANTHER" id="PTHR10961">
    <property type="entry name" value="PEROXISOMAL SARCOSINE OXIDASE"/>
    <property type="match status" value="1"/>
</dbReference>
<dbReference type="RefSeq" id="XP_058328756.1">
    <property type="nucleotide sequence ID" value="XM_058475866.1"/>
</dbReference>
<keyword evidence="5" id="KW-0560">Oxidoreductase</keyword>
<proteinExistence type="inferred from homology"/>
<reference evidence="7" key="1">
    <citation type="submission" date="2022-11" db="EMBL/GenBank/DDBJ databases">
        <authorList>
            <person name="Petersen C."/>
        </authorList>
    </citation>
    <scope>NUCLEOTIDE SEQUENCE</scope>
    <source>
        <strain evidence="7">IBT 19713</strain>
    </source>
</reference>
<sequence length="422" mass="46350">MSTSVFPDSVIIVGAGIFGLSTALAIADRHPSTKVTIIDRATPPVEDGTSVDTTRCIRADYADPIYAKLAEEAQLKIEQDPDLSKYYFKQGMSFVTDGEAGPMLAIWSKGLVNIQRTGKRTDLVEMPDPESVFQFIHGKDSKLVPPGRLTGKRKWNRGYCNLNDAFIDARESIRVVYERCLAKSSLSFQTGTAVQKVLVEHGSAKGVLLEDGRQFHADLTLIAAGAWSNMLVYLEGMTKSSAIEVAWLKLTPEEIHRWKSMSITTNLSTGFNIFPPHNGEIKCLRRSAGLQYRARKSRIRGDFIPLGAEVALRDNLREIMPELADRPFDRTKLCWLSQTRSADFIIAPHPSIQGLHVATGGSAHSWKFLPIIGGYVVDSVLGILDNTLAAKWAWADKGPDGGSSPRIGGAAQELAQVVRSRL</sequence>
<evidence type="ECO:0000256" key="5">
    <source>
        <dbReference type="ARBA" id="ARBA00023002"/>
    </source>
</evidence>
<reference evidence="7" key="2">
    <citation type="journal article" date="2023" name="IMA Fungus">
        <title>Comparative genomic study of the Penicillium genus elucidates a diverse pangenome and 15 lateral gene transfer events.</title>
        <authorList>
            <person name="Petersen C."/>
            <person name="Sorensen T."/>
            <person name="Nielsen M.R."/>
            <person name="Sondergaard T.E."/>
            <person name="Sorensen J.L."/>
            <person name="Fitzpatrick D.A."/>
            <person name="Frisvad J.C."/>
            <person name="Nielsen K.L."/>
        </authorList>
    </citation>
    <scope>NUCLEOTIDE SEQUENCE</scope>
    <source>
        <strain evidence="7">IBT 19713</strain>
    </source>
</reference>
<evidence type="ECO:0000259" key="6">
    <source>
        <dbReference type="Pfam" id="PF01266"/>
    </source>
</evidence>
<dbReference type="InterPro" id="IPR045170">
    <property type="entry name" value="MTOX"/>
</dbReference>
<dbReference type="InterPro" id="IPR006076">
    <property type="entry name" value="FAD-dep_OxRdtase"/>
</dbReference>
<evidence type="ECO:0000313" key="8">
    <source>
        <dbReference type="Proteomes" id="UP001150941"/>
    </source>
</evidence>
<comment type="cofactor">
    <cofactor evidence="1">
        <name>FAD</name>
        <dbReference type="ChEBI" id="CHEBI:57692"/>
    </cofactor>
</comment>
<dbReference type="AlphaFoldDB" id="A0A9W9NSH2"/>
<evidence type="ECO:0000256" key="1">
    <source>
        <dbReference type="ARBA" id="ARBA00001974"/>
    </source>
</evidence>
<organism evidence="7 8">
    <name type="scientific">Penicillium chermesinum</name>
    <dbReference type="NCBI Taxonomy" id="63820"/>
    <lineage>
        <taxon>Eukaryota</taxon>
        <taxon>Fungi</taxon>
        <taxon>Dikarya</taxon>
        <taxon>Ascomycota</taxon>
        <taxon>Pezizomycotina</taxon>
        <taxon>Eurotiomycetes</taxon>
        <taxon>Eurotiomycetidae</taxon>
        <taxon>Eurotiales</taxon>
        <taxon>Aspergillaceae</taxon>
        <taxon>Penicillium</taxon>
    </lineage>
</organism>